<feature type="region of interest" description="Disordered" evidence="5">
    <location>
        <begin position="94"/>
        <end position="138"/>
    </location>
</feature>
<keyword evidence="4" id="KW-0744">Spermatogenesis</keyword>
<keyword evidence="2" id="KW-0963">Cytoplasm</keyword>
<protein>
    <recommendedName>
        <fullName evidence="6">HTH OST-type domain-containing protein</fullName>
    </recommendedName>
</protein>
<proteinExistence type="predicted"/>
<dbReference type="InterPro" id="IPR025605">
    <property type="entry name" value="OST-HTH/LOTUS_dom"/>
</dbReference>
<dbReference type="AlphaFoldDB" id="A0A813TDR8"/>
<evidence type="ECO:0000256" key="2">
    <source>
        <dbReference type="ARBA" id="ARBA00022490"/>
    </source>
</evidence>
<evidence type="ECO:0000256" key="1">
    <source>
        <dbReference type="ARBA" id="ARBA00004496"/>
    </source>
</evidence>
<feature type="domain" description="HTH OST-type" evidence="6">
    <location>
        <begin position="9"/>
        <end position="82"/>
    </location>
</feature>
<dbReference type="InterPro" id="IPR002999">
    <property type="entry name" value="Tudor"/>
</dbReference>
<dbReference type="EMBL" id="CAJNOO010000111">
    <property type="protein sequence ID" value="CAF0808324.1"/>
    <property type="molecule type" value="Genomic_DNA"/>
</dbReference>
<evidence type="ECO:0000256" key="4">
    <source>
        <dbReference type="ARBA" id="ARBA00022871"/>
    </source>
</evidence>
<dbReference type="Pfam" id="PF00567">
    <property type="entry name" value="TUDOR"/>
    <property type="match status" value="1"/>
</dbReference>
<dbReference type="CDD" id="cd08824">
    <property type="entry name" value="LOTUS"/>
    <property type="match status" value="1"/>
</dbReference>
<accession>A0A813TDR8</accession>
<organism evidence="7 8">
    <name type="scientific">Rotaria sordida</name>
    <dbReference type="NCBI Taxonomy" id="392033"/>
    <lineage>
        <taxon>Eukaryota</taxon>
        <taxon>Metazoa</taxon>
        <taxon>Spiralia</taxon>
        <taxon>Gnathifera</taxon>
        <taxon>Rotifera</taxon>
        <taxon>Eurotatoria</taxon>
        <taxon>Bdelloidea</taxon>
        <taxon>Philodinida</taxon>
        <taxon>Philodinidae</taxon>
        <taxon>Rotaria</taxon>
    </lineage>
</organism>
<comment type="caution">
    <text evidence="7">The sequence shown here is derived from an EMBL/GenBank/DDBJ whole genome shotgun (WGS) entry which is preliminary data.</text>
</comment>
<sequence length="1001" mass="117598">MAKDTSSQEYLNLKTELRSLLISSQQGCDEYQLMRDYNAYNGRKIPFHEMGYGNLIELLTSMPDVARMDQTRRPIIIHGIADQSTVHIKKFVMAQKRKKPSRNGRGGMNRSNFNNRINGPLMSSRNRQGYSNGIPFQPYSQIKSTQRNCWDTNNTQNLSIPQHSAKISYSSLSVINNSVQNQNFSNGTGESFTKMTTTKIVASFPPKPSPTSSPISILNSISGSIRATPTIDDNLSTIDDDINVSEDDELAAYDAQQAEEHGETIVFLRKRIRQLLLKYPSGVWLSSVHKLYQKTFNETLNLEDFKLKNLMAFFDCVSDFVNSERDRLPDSTDRLFLLKSKFIEATKREQQTFDQMKSTIVNNNSNTMSTNQNSFRHITNGINRPLVDLSSFVSFDFQYEQMKYNSNESFDGFLGDIENPWNIHIGNKQFIPKRDHMMTQLQDHYNQISNESIYVIPFEQIQINLSCVYYHDNDTYYRSSIIRIDSMINTDILILKIYLVDYGIMISDIHYHINSTNFKFLHKNFSLLPTEIYDCRLANIHYPHTSIQWHDDARQFIYDFIHGIDFSVQIIGFMDLFYCIYLWIEQKSINQLLIQHGFAIEFDDSNYSNFQPISSNLQTIPRIQSNINNNYIDERLLLRQQDNNIEFNIEENNLKHFIISIDHAYYFVKHPFTKRPCLPCFEVARLLNKDETFVSQLNLIRETEVSLSETHRILFNDLRCLSESIKCPHIHRNDDKATIKLYDLSSIKDYLCKIKFTEGDIIDAFTQEYDNYERAGYWNEKKNQYINNDNLQTHQEDLYQRKNMLNFRKEQLVSLSKSYHDYSSQNEIQDIEQKLKTTNEKLYSMDKIFPSTINNHLIYQTSPLLSSKIEIKSSNKKMRETLYRIARPIDQQFSLDICFKHQFLTNEIFNDINNDDIEELFQDLYRIIRNVIEFFTVESEILDENNHNLINQARNISLNLIEINIPLKKRIETYNDCLQIIEYFQPIIRYCLQRTDLIDIM</sequence>
<dbReference type="Pfam" id="PF12872">
    <property type="entry name" value="OST-HTH"/>
    <property type="match status" value="2"/>
</dbReference>
<evidence type="ECO:0000313" key="7">
    <source>
        <dbReference type="EMBL" id="CAF0808324.1"/>
    </source>
</evidence>
<keyword evidence="4" id="KW-0221">Differentiation</keyword>
<evidence type="ECO:0000259" key="6">
    <source>
        <dbReference type="PROSITE" id="PS51644"/>
    </source>
</evidence>
<dbReference type="InterPro" id="IPR041966">
    <property type="entry name" value="LOTUS-like"/>
</dbReference>
<feature type="domain" description="HTH OST-type" evidence="6">
    <location>
        <begin position="264"/>
        <end position="340"/>
    </location>
</feature>
<keyword evidence="3" id="KW-0677">Repeat</keyword>
<dbReference type="Gene3D" id="2.40.50.90">
    <property type="match status" value="1"/>
</dbReference>
<dbReference type="Gene3D" id="2.30.30.140">
    <property type="match status" value="1"/>
</dbReference>
<dbReference type="SUPFAM" id="SSF63748">
    <property type="entry name" value="Tudor/PWWP/MBT"/>
    <property type="match status" value="1"/>
</dbReference>
<name>A0A813TDR8_9BILA</name>
<dbReference type="OrthoDB" id="10052065at2759"/>
<dbReference type="GO" id="GO:0030154">
    <property type="term" value="P:cell differentiation"/>
    <property type="evidence" value="ECO:0007669"/>
    <property type="project" value="UniProtKB-ARBA"/>
</dbReference>
<evidence type="ECO:0000256" key="5">
    <source>
        <dbReference type="SAM" id="MobiDB-lite"/>
    </source>
</evidence>
<dbReference type="CDD" id="cd09972">
    <property type="entry name" value="LOTUS_TDRD_OSKAR"/>
    <property type="match status" value="1"/>
</dbReference>
<evidence type="ECO:0000313" key="8">
    <source>
        <dbReference type="Proteomes" id="UP000663882"/>
    </source>
</evidence>
<reference evidence="7" key="1">
    <citation type="submission" date="2021-02" db="EMBL/GenBank/DDBJ databases">
        <authorList>
            <person name="Nowell W R."/>
        </authorList>
    </citation>
    <scope>NUCLEOTIDE SEQUENCE</scope>
</reference>
<dbReference type="InterPro" id="IPR035437">
    <property type="entry name" value="SNase_OB-fold_sf"/>
</dbReference>
<dbReference type="Proteomes" id="UP000663882">
    <property type="component" value="Unassembled WGS sequence"/>
</dbReference>
<comment type="subcellular location">
    <subcellularLocation>
        <location evidence="1">Cytoplasm</location>
    </subcellularLocation>
</comment>
<dbReference type="PROSITE" id="PS51644">
    <property type="entry name" value="HTH_OST"/>
    <property type="match status" value="2"/>
</dbReference>
<dbReference type="GO" id="GO:0005737">
    <property type="term" value="C:cytoplasm"/>
    <property type="evidence" value="ECO:0007669"/>
    <property type="project" value="UniProtKB-SubCell"/>
</dbReference>
<dbReference type="SUPFAM" id="SSF50199">
    <property type="entry name" value="Staphylococcal nuclease"/>
    <property type="match status" value="1"/>
</dbReference>
<dbReference type="Gene3D" id="3.30.420.610">
    <property type="entry name" value="LOTUS domain-like"/>
    <property type="match status" value="2"/>
</dbReference>
<gene>
    <name evidence="7" type="ORF">RFH988_LOCUS4291</name>
</gene>
<evidence type="ECO:0000256" key="3">
    <source>
        <dbReference type="ARBA" id="ARBA00022737"/>
    </source>
</evidence>
<feature type="compositionally biased region" description="Polar residues" evidence="5">
    <location>
        <begin position="109"/>
        <end position="131"/>
    </location>
</feature>
<dbReference type="GO" id="GO:0007283">
    <property type="term" value="P:spermatogenesis"/>
    <property type="evidence" value="ECO:0007669"/>
    <property type="project" value="UniProtKB-KW"/>
</dbReference>